<keyword evidence="3" id="KW-1185">Reference proteome</keyword>
<evidence type="ECO:0000313" key="2">
    <source>
        <dbReference type="EMBL" id="MEY9458534.1"/>
    </source>
</evidence>
<name>A0ABV4G3R2_9BRAD</name>
<organism evidence="2 3">
    <name type="scientific">Bradyrhizobium ottawaense</name>
    <dbReference type="NCBI Taxonomy" id="931866"/>
    <lineage>
        <taxon>Bacteria</taxon>
        <taxon>Pseudomonadati</taxon>
        <taxon>Pseudomonadota</taxon>
        <taxon>Alphaproteobacteria</taxon>
        <taxon>Hyphomicrobiales</taxon>
        <taxon>Nitrobacteraceae</taxon>
        <taxon>Bradyrhizobium</taxon>
    </lineage>
</organism>
<feature type="transmembrane region" description="Helical" evidence="1">
    <location>
        <begin position="194"/>
        <end position="215"/>
    </location>
</feature>
<sequence>MSRLERLTRRALRPWRARPEGVGIAGAAFGPLPFAASADWTGSYAVVPDRLLHALHCLRRRSVRRQTTLFAGLVDVELQDGSNAMTGEETTIVAGIEIPSTDHFFLALIFGVHIPLGLASVAIGAIAMLSQKRRGRHSRLGTIYFWCLLALFASATLLSLMRWAENYHLFVLGTLSFACAWIGRTALRHRWRYWVRVHIAGMGLSYILMLVAFYVDNGKQLPLWKDLPHFMYWLIPLAVGIPLIVRALLWPPLAPARPDFHLMR</sequence>
<evidence type="ECO:0008006" key="4">
    <source>
        <dbReference type="Google" id="ProtNLM"/>
    </source>
</evidence>
<feature type="transmembrane region" description="Helical" evidence="1">
    <location>
        <begin position="104"/>
        <end position="129"/>
    </location>
</feature>
<protein>
    <recommendedName>
        <fullName evidence="4">DUF2306 domain-containing protein</fullName>
    </recommendedName>
</protein>
<keyword evidence="1" id="KW-0812">Transmembrane</keyword>
<keyword evidence="1" id="KW-1133">Transmembrane helix</keyword>
<accession>A0ABV4G3R2</accession>
<evidence type="ECO:0000256" key="1">
    <source>
        <dbReference type="SAM" id="Phobius"/>
    </source>
</evidence>
<evidence type="ECO:0000313" key="3">
    <source>
        <dbReference type="Proteomes" id="UP001565369"/>
    </source>
</evidence>
<reference evidence="2 3" key="1">
    <citation type="submission" date="2024-07" db="EMBL/GenBank/DDBJ databases">
        <title>Genomic Encyclopedia of Type Strains, Phase V (KMG-V): Genome sequencing to study the core and pangenomes of soil and plant-associated prokaryotes.</title>
        <authorList>
            <person name="Whitman W."/>
        </authorList>
    </citation>
    <scope>NUCLEOTIDE SEQUENCE [LARGE SCALE GENOMIC DNA]</scope>
    <source>
        <strain evidence="2 3">USDA 152</strain>
    </source>
</reference>
<dbReference type="EMBL" id="JBGBZJ010000003">
    <property type="protein sequence ID" value="MEY9458534.1"/>
    <property type="molecule type" value="Genomic_DNA"/>
</dbReference>
<dbReference type="Proteomes" id="UP001565369">
    <property type="component" value="Unassembled WGS sequence"/>
</dbReference>
<feature type="transmembrane region" description="Helical" evidence="1">
    <location>
        <begin position="230"/>
        <end position="249"/>
    </location>
</feature>
<feature type="transmembrane region" description="Helical" evidence="1">
    <location>
        <begin position="167"/>
        <end position="187"/>
    </location>
</feature>
<keyword evidence="1" id="KW-0472">Membrane</keyword>
<comment type="caution">
    <text evidence="2">The sequence shown here is derived from an EMBL/GenBank/DDBJ whole genome shotgun (WGS) entry which is preliminary data.</text>
</comment>
<feature type="transmembrane region" description="Helical" evidence="1">
    <location>
        <begin position="141"/>
        <end position="161"/>
    </location>
</feature>
<gene>
    <name evidence="2" type="ORF">ABIG07_007482</name>
</gene>
<feature type="transmembrane region" description="Helical" evidence="1">
    <location>
        <begin position="21"/>
        <end position="38"/>
    </location>
</feature>
<dbReference type="RefSeq" id="WP_162130946.1">
    <property type="nucleotide sequence ID" value="NZ_AP021854.1"/>
</dbReference>
<proteinExistence type="predicted"/>